<sequence length="100" mass="10579">MWDSSQGWADLVHLTALGAERAYAARDVYARILGQTAWDSPAGRAFLLRVEELFTEADRLARQVDEAHGRAVAAAATAELTCARGSGGGPGDYGSRAGWG</sequence>
<gene>
    <name evidence="1" type="ORF">GCM10008096_12990</name>
</gene>
<accession>A0ABQ3GGH8</accession>
<evidence type="ECO:0000313" key="2">
    <source>
        <dbReference type="Proteomes" id="UP000642819"/>
    </source>
</evidence>
<keyword evidence="2" id="KW-1185">Reference proteome</keyword>
<protein>
    <submittedName>
        <fullName evidence="1">Uncharacterized protein</fullName>
    </submittedName>
</protein>
<dbReference type="Proteomes" id="UP000642819">
    <property type="component" value="Unassembled WGS sequence"/>
</dbReference>
<dbReference type="RefSeq" id="WP_189349330.1">
    <property type="nucleotide sequence ID" value="NZ_BMXK01000005.1"/>
</dbReference>
<evidence type="ECO:0000313" key="1">
    <source>
        <dbReference type="EMBL" id="GHD04925.1"/>
    </source>
</evidence>
<dbReference type="EMBL" id="BMXK01000005">
    <property type="protein sequence ID" value="GHD04925.1"/>
    <property type="molecule type" value="Genomic_DNA"/>
</dbReference>
<proteinExistence type="predicted"/>
<organism evidence="1 2">
    <name type="scientific">Zhihengliuella salsuginis</name>
    <dbReference type="NCBI Taxonomy" id="578222"/>
    <lineage>
        <taxon>Bacteria</taxon>
        <taxon>Bacillati</taxon>
        <taxon>Actinomycetota</taxon>
        <taxon>Actinomycetes</taxon>
        <taxon>Micrococcales</taxon>
        <taxon>Micrococcaceae</taxon>
        <taxon>Zhihengliuella</taxon>
    </lineage>
</organism>
<name>A0ABQ3GGH8_9MICC</name>
<comment type="caution">
    <text evidence="1">The sequence shown here is derived from an EMBL/GenBank/DDBJ whole genome shotgun (WGS) entry which is preliminary data.</text>
</comment>
<reference evidence="2" key="1">
    <citation type="journal article" date="2019" name="Int. J. Syst. Evol. Microbiol.">
        <title>The Global Catalogue of Microorganisms (GCM) 10K type strain sequencing project: providing services to taxonomists for standard genome sequencing and annotation.</title>
        <authorList>
            <consortium name="The Broad Institute Genomics Platform"/>
            <consortium name="The Broad Institute Genome Sequencing Center for Infectious Disease"/>
            <person name="Wu L."/>
            <person name="Ma J."/>
        </authorList>
    </citation>
    <scope>NUCLEOTIDE SEQUENCE [LARGE SCALE GENOMIC DNA]</scope>
    <source>
        <strain evidence="2">KCTC 19466</strain>
    </source>
</reference>